<comment type="caution">
    <text evidence="1">The sequence shown here is derived from an EMBL/GenBank/DDBJ whole genome shotgun (WGS) entry which is preliminary data.</text>
</comment>
<reference evidence="1" key="1">
    <citation type="submission" date="2020-06" db="EMBL/GenBank/DDBJ databases">
        <title>Legume-microbial interactions unlock mineral nutrients during tropical forest succession.</title>
        <authorList>
            <person name="Epihov D.Z."/>
        </authorList>
    </citation>
    <scope>NUCLEOTIDE SEQUENCE [LARGE SCALE GENOMIC DNA]</scope>
    <source>
        <strain evidence="1">Pan2503</strain>
    </source>
</reference>
<evidence type="ECO:0000313" key="1">
    <source>
        <dbReference type="EMBL" id="MBA0086012.1"/>
    </source>
</evidence>
<dbReference type="Proteomes" id="UP000567293">
    <property type="component" value="Unassembled WGS sequence"/>
</dbReference>
<name>A0A7V8SXT4_9BACT</name>
<gene>
    <name evidence="1" type="ORF">HRJ53_13520</name>
</gene>
<dbReference type="Gene3D" id="3.90.550.10">
    <property type="entry name" value="Spore Coat Polysaccharide Biosynthesis Protein SpsA, Chain A"/>
    <property type="match status" value="1"/>
</dbReference>
<accession>A0A7V8SXT4</accession>
<dbReference type="AlphaFoldDB" id="A0A7V8SXT4"/>
<organism evidence="1 2">
    <name type="scientific">Candidatus Acidiferrum panamense</name>
    <dbReference type="NCBI Taxonomy" id="2741543"/>
    <lineage>
        <taxon>Bacteria</taxon>
        <taxon>Pseudomonadati</taxon>
        <taxon>Acidobacteriota</taxon>
        <taxon>Terriglobia</taxon>
        <taxon>Candidatus Acidiferrales</taxon>
        <taxon>Candidatus Acidiferrum</taxon>
    </lineage>
</organism>
<sequence>MTPMNRTLVIMAKAPRPGSVKTRLTENLPLEAVTELYRCLLNDTIALAQTLNHVEIAIMCPGPDVEDLSRAVAKTVPIVAQAGQGLAAGLASVFKYFATPSRQKVIAFNSDSPHLPASALEAAFDVLETCDLVVGPTQDGGYYLVGASASYPRLFSNTGMGTANALEALLRHARELGLSVQLLDPFYDIDVASDLRQLSDELQHSPGKAPRTAEWLSRWAGPGRE</sequence>
<dbReference type="PANTHER" id="PTHR36529">
    <property type="entry name" value="SLL1095 PROTEIN"/>
    <property type="match status" value="1"/>
</dbReference>
<dbReference type="InterPro" id="IPR018641">
    <property type="entry name" value="Trfase_1_rSAM/seldom-assoc"/>
</dbReference>
<dbReference type="PANTHER" id="PTHR36529:SF1">
    <property type="entry name" value="GLYCOSYLTRANSFERASE"/>
    <property type="match status" value="1"/>
</dbReference>
<dbReference type="GO" id="GO:0016740">
    <property type="term" value="F:transferase activity"/>
    <property type="evidence" value="ECO:0007669"/>
    <property type="project" value="UniProtKB-KW"/>
</dbReference>
<proteinExistence type="predicted"/>
<dbReference type="Pfam" id="PF09837">
    <property type="entry name" value="DUF2064"/>
    <property type="match status" value="1"/>
</dbReference>
<keyword evidence="2" id="KW-1185">Reference proteome</keyword>
<dbReference type="EMBL" id="JACDQQ010001311">
    <property type="protein sequence ID" value="MBA0086012.1"/>
    <property type="molecule type" value="Genomic_DNA"/>
</dbReference>
<dbReference type="SUPFAM" id="SSF53448">
    <property type="entry name" value="Nucleotide-diphospho-sugar transferases"/>
    <property type="match status" value="1"/>
</dbReference>
<dbReference type="InterPro" id="IPR029044">
    <property type="entry name" value="Nucleotide-diphossugar_trans"/>
</dbReference>
<evidence type="ECO:0000313" key="2">
    <source>
        <dbReference type="Proteomes" id="UP000567293"/>
    </source>
</evidence>
<dbReference type="NCBIfam" id="TIGR04282">
    <property type="entry name" value="glyco_like_cofC"/>
    <property type="match status" value="1"/>
</dbReference>
<protein>
    <submittedName>
        <fullName evidence="1">TIGR04282 family arsenosugar biosynthesis glycosyltransferase</fullName>
    </submittedName>
</protein>